<dbReference type="InterPro" id="IPR013783">
    <property type="entry name" value="Ig-like_fold"/>
</dbReference>
<comment type="caution">
    <text evidence="4">The sequence shown here is derived from an EMBL/GenBank/DDBJ whole genome shotgun (WGS) entry which is preliminary data.</text>
</comment>
<proteinExistence type="predicted"/>
<dbReference type="Pfam" id="PF03629">
    <property type="entry name" value="SASA"/>
    <property type="match status" value="1"/>
</dbReference>
<dbReference type="InterPro" id="IPR000601">
    <property type="entry name" value="PKD_dom"/>
</dbReference>
<accession>A0ABW3IMT7</accession>
<feature type="region of interest" description="Disordered" evidence="2">
    <location>
        <begin position="1"/>
        <end position="26"/>
    </location>
</feature>
<dbReference type="Gene3D" id="2.60.40.10">
    <property type="entry name" value="Immunoglobulins"/>
    <property type="match status" value="1"/>
</dbReference>
<protein>
    <submittedName>
        <fullName evidence="4">Sialate O-acetylesterase</fullName>
    </submittedName>
</protein>
<dbReference type="SMART" id="SM00089">
    <property type="entry name" value="PKD"/>
    <property type="match status" value="1"/>
</dbReference>
<dbReference type="InterPro" id="IPR036514">
    <property type="entry name" value="SGNH_hydro_sf"/>
</dbReference>
<dbReference type="InterPro" id="IPR022409">
    <property type="entry name" value="PKD/Chitinase_dom"/>
</dbReference>
<dbReference type="EMBL" id="JBHTJT010000006">
    <property type="protein sequence ID" value="MFD0978633.1"/>
    <property type="molecule type" value="Genomic_DNA"/>
</dbReference>
<feature type="domain" description="PKD" evidence="3">
    <location>
        <begin position="64"/>
        <end position="128"/>
    </location>
</feature>
<sequence length="989" mass="103738">MQTVRSLVQPFSRKISSGSTPTSTPSATLSIITHQPQSIAPAGVFFEAEVTGIGGEAPNHELRFKWCFGEVADNPLDLPRNAAIWGNTLSEAYGPTASHVFARPGTFTVTCEVTDGSRTLTGTTEIAIADPDEIYTGSATWVVAADGDFTGAPAGAVQYTDLGAALTAYRTKSAPTRLLLKRGESYPITAQYEVRSWGARDNYTVGTWGSGANPVIDSSGSAYDTFVRGNCSDIQFIDIDFLGAFDPTTETGTSQEIFLLTYDGNLTFQGCNFRNFGIAINFQHTTGALSMLGCSMQGWQGYGILAQNSQYVGLTGCRIEQDPAGLGGGPKDGSGHCVHGPLRFGSPSADGFNVVDQCQFFSRNGWSYAGGRIAHQACIRWNVSGIEGARINVQRIVAEGGWTVIDSFGNTSTSPEVPGEVIFEKSLLIGTANSHGAFRLGHSGFTARNNVMIFPNVPAETNFGPSAAFKWDVDSSTAENDAGAFRIYSNTVIDLRDDANTLGATVAVETPPAAFTGVEAANNLVFHPNVTGGDTGAAPLDDTVLFQALYPGLHDFENTPLDAAYASPADFIALYQPLFGSAADGAAGGLVALDDFFGALRGASAATGATQPRPSPFTAAQAALDDQSHVTVTGTAEAGAVALGSLETVTAAGLTLEGTYWAHSVLREELPGSSYRARLLSPTMMPSARNRGLHQVWPFEAASNMQAQFLAGSAWSGEHLEHFDVVKMDDVLALPWDIYVLAGQSNMAAGATTSLGLDAAQDGWSDPRLLQWPGSSQESSYGTVIDTVHAAYAPLQMSSLTRGLSPGLAFGQSIVGRKPERCVVLVCAAWPATTLEGAGGAWNPAGTDPYAYAYAVARTNACRAAAPAGSAVRAVLWGQGEADVTADMSSYPTTFAAMRTAFGAATGASGAPWIILGPLPDGTNTHQAEFLRVQAAMDMDSGGPEAQPDCIYVARDAGHVEVDGTHSDAEGQRIAGRRAAEQAILRLGF</sequence>
<evidence type="ECO:0000313" key="5">
    <source>
        <dbReference type="Proteomes" id="UP001597108"/>
    </source>
</evidence>
<dbReference type="Proteomes" id="UP001597108">
    <property type="component" value="Unassembled WGS sequence"/>
</dbReference>
<dbReference type="RefSeq" id="WP_386072628.1">
    <property type="nucleotide sequence ID" value="NZ_JBHTJT010000006.1"/>
</dbReference>
<gene>
    <name evidence="4" type="ORF">ACFQ2S_03120</name>
</gene>
<dbReference type="PANTHER" id="PTHR31988">
    <property type="entry name" value="ESTERASE, PUTATIVE (DUF303)-RELATED"/>
    <property type="match status" value="1"/>
</dbReference>
<name>A0ABW3IMT7_9RHOB</name>
<evidence type="ECO:0000313" key="4">
    <source>
        <dbReference type="EMBL" id="MFD0978633.1"/>
    </source>
</evidence>
<dbReference type="InterPro" id="IPR005181">
    <property type="entry name" value="SASA"/>
</dbReference>
<dbReference type="InterPro" id="IPR035986">
    <property type="entry name" value="PKD_dom_sf"/>
</dbReference>
<evidence type="ECO:0000256" key="2">
    <source>
        <dbReference type="SAM" id="MobiDB-lite"/>
    </source>
</evidence>
<dbReference type="CDD" id="cd00146">
    <property type="entry name" value="PKD"/>
    <property type="match status" value="1"/>
</dbReference>
<keyword evidence="5" id="KW-1185">Reference proteome</keyword>
<dbReference type="InterPro" id="IPR052940">
    <property type="entry name" value="Carb_Esterase_6"/>
</dbReference>
<dbReference type="PROSITE" id="PS50093">
    <property type="entry name" value="PKD"/>
    <property type="match status" value="1"/>
</dbReference>
<dbReference type="PANTHER" id="PTHR31988:SF19">
    <property type="entry name" value="9-O-ACETYL-N-ACETYLNEURAMINIC ACID DEACETYLASE-RELATED"/>
    <property type="match status" value="1"/>
</dbReference>
<evidence type="ECO:0000256" key="1">
    <source>
        <dbReference type="ARBA" id="ARBA00022801"/>
    </source>
</evidence>
<dbReference type="SUPFAM" id="SSF49299">
    <property type="entry name" value="PKD domain"/>
    <property type="match status" value="1"/>
</dbReference>
<dbReference type="SUPFAM" id="SSF52266">
    <property type="entry name" value="SGNH hydrolase"/>
    <property type="match status" value="1"/>
</dbReference>
<evidence type="ECO:0000259" key="3">
    <source>
        <dbReference type="PROSITE" id="PS50093"/>
    </source>
</evidence>
<dbReference type="SUPFAM" id="SSF51126">
    <property type="entry name" value="Pectin lyase-like"/>
    <property type="match status" value="1"/>
</dbReference>
<dbReference type="InterPro" id="IPR011050">
    <property type="entry name" value="Pectin_lyase_fold/virulence"/>
</dbReference>
<feature type="compositionally biased region" description="Low complexity" evidence="2">
    <location>
        <begin position="15"/>
        <end position="26"/>
    </location>
</feature>
<organism evidence="4 5">
    <name type="scientific">Tropicimonas aquimaris</name>
    <dbReference type="NCBI Taxonomy" id="914152"/>
    <lineage>
        <taxon>Bacteria</taxon>
        <taxon>Pseudomonadati</taxon>
        <taxon>Pseudomonadota</taxon>
        <taxon>Alphaproteobacteria</taxon>
        <taxon>Rhodobacterales</taxon>
        <taxon>Roseobacteraceae</taxon>
        <taxon>Tropicimonas</taxon>
    </lineage>
</organism>
<keyword evidence="1" id="KW-0378">Hydrolase</keyword>
<dbReference type="Gene3D" id="3.40.50.1110">
    <property type="entry name" value="SGNH hydrolase"/>
    <property type="match status" value="1"/>
</dbReference>
<reference evidence="5" key="1">
    <citation type="journal article" date="2019" name="Int. J. Syst. Evol. Microbiol.">
        <title>The Global Catalogue of Microorganisms (GCM) 10K type strain sequencing project: providing services to taxonomists for standard genome sequencing and annotation.</title>
        <authorList>
            <consortium name="The Broad Institute Genomics Platform"/>
            <consortium name="The Broad Institute Genome Sequencing Center for Infectious Disease"/>
            <person name="Wu L."/>
            <person name="Ma J."/>
        </authorList>
    </citation>
    <scope>NUCLEOTIDE SEQUENCE [LARGE SCALE GENOMIC DNA]</scope>
    <source>
        <strain evidence="5">CCUG 60524</strain>
    </source>
</reference>